<dbReference type="InterPro" id="IPR017907">
    <property type="entry name" value="Znf_RING_CS"/>
</dbReference>
<feature type="domain" description="RING-type" evidence="7">
    <location>
        <begin position="12"/>
        <end position="48"/>
    </location>
</feature>
<evidence type="ECO:0000256" key="1">
    <source>
        <dbReference type="ARBA" id="ARBA00008518"/>
    </source>
</evidence>
<evidence type="ECO:0000313" key="9">
    <source>
        <dbReference type="Ensembl" id="ENSNMLP00000004551.1"/>
    </source>
</evidence>
<feature type="compositionally biased region" description="Basic and acidic residues" evidence="6">
    <location>
        <begin position="296"/>
        <end position="309"/>
    </location>
</feature>
<dbReference type="InterPro" id="IPR018957">
    <property type="entry name" value="Znf_C3HC4_RING-type"/>
</dbReference>
<dbReference type="InterPro" id="IPR001841">
    <property type="entry name" value="Znf_RING"/>
</dbReference>
<dbReference type="Pfam" id="PF00643">
    <property type="entry name" value="zf-B_box"/>
    <property type="match status" value="1"/>
</dbReference>
<dbReference type="InterPro" id="IPR013320">
    <property type="entry name" value="ConA-like_dom_sf"/>
</dbReference>
<dbReference type="AlphaFoldDB" id="A0A8C6SCS6"/>
<reference evidence="9" key="1">
    <citation type="submission" date="2025-08" db="UniProtKB">
        <authorList>
            <consortium name="Ensembl"/>
        </authorList>
    </citation>
    <scope>IDENTIFICATION</scope>
</reference>
<accession>A0A8C6SCS6</accession>
<comment type="similarity">
    <text evidence="1">Belongs to the TRIM/RBCC family.</text>
</comment>
<dbReference type="InterPro" id="IPR043136">
    <property type="entry name" value="B30.2/SPRY_sf"/>
</dbReference>
<dbReference type="PROSITE" id="PS50119">
    <property type="entry name" value="ZF_BBOX"/>
    <property type="match status" value="1"/>
</dbReference>
<dbReference type="PANTHER" id="PTHR24103">
    <property type="entry name" value="E3 UBIQUITIN-PROTEIN LIGASE TRIM"/>
    <property type="match status" value="1"/>
</dbReference>
<keyword evidence="2" id="KW-0479">Metal-binding</keyword>
<protein>
    <submittedName>
        <fullName evidence="9">Uncharacterized protein</fullName>
    </submittedName>
</protein>
<proteinExistence type="inferred from homology"/>
<evidence type="ECO:0000256" key="6">
    <source>
        <dbReference type="SAM" id="MobiDB-lite"/>
    </source>
</evidence>
<dbReference type="SUPFAM" id="SSF57845">
    <property type="entry name" value="B-box zinc-binding domain"/>
    <property type="match status" value="1"/>
</dbReference>
<keyword evidence="3 5" id="KW-0863">Zinc-finger</keyword>
<evidence type="ECO:0000256" key="4">
    <source>
        <dbReference type="ARBA" id="ARBA00022833"/>
    </source>
</evidence>
<dbReference type="PROSITE" id="PS50089">
    <property type="entry name" value="ZF_RING_2"/>
    <property type="match status" value="1"/>
</dbReference>
<keyword evidence="4" id="KW-0862">Zinc</keyword>
<dbReference type="Gene3D" id="3.30.40.10">
    <property type="entry name" value="Zinc/RING finger domain, C3HC4 (zinc finger)"/>
    <property type="match status" value="1"/>
</dbReference>
<dbReference type="InterPro" id="IPR000315">
    <property type="entry name" value="Znf_B-box"/>
</dbReference>
<dbReference type="Pfam" id="PF00097">
    <property type="entry name" value="zf-C3HC4"/>
    <property type="match status" value="1"/>
</dbReference>
<evidence type="ECO:0000259" key="7">
    <source>
        <dbReference type="PROSITE" id="PS50089"/>
    </source>
</evidence>
<name>A0A8C6SCS6_9GOBI</name>
<dbReference type="SUPFAM" id="SSF49899">
    <property type="entry name" value="Concanavalin A-like lectins/glucanases"/>
    <property type="match status" value="1"/>
</dbReference>
<evidence type="ECO:0000256" key="3">
    <source>
        <dbReference type="ARBA" id="ARBA00022771"/>
    </source>
</evidence>
<dbReference type="InterPro" id="IPR050143">
    <property type="entry name" value="TRIM/RBCC"/>
</dbReference>
<dbReference type="Ensembl" id="ENSNMLT00000005212.1">
    <property type="protein sequence ID" value="ENSNMLP00000004551.1"/>
    <property type="gene ID" value="ENSNMLG00000003344.1"/>
</dbReference>
<organism evidence="9 10">
    <name type="scientific">Neogobius melanostomus</name>
    <name type="common">round goby</name>
    <dbReference type="NCBI Taxonomy" id="47308"/>
    <lineage>
        <taxon>Eukaryota</taxon>
        <taxon>Metazoa</taxon>
        <taxon>Chordata</taxon>
        <taxon>Craniata</taxon>
        <taxon>Vertebrata</taxon>
        <taxon>Euteleostomi</taxon>
        <taxon>Actinopterygii</taxon>
        <taxon>Neopterygii</taxon>
        <taxon>Teleostei</taxon>
        <taxon>Neoteleostei</taxon>
        <taxon>Acanthomorphata</taxon>
        <taxon>Gobiaria</taxon>
        <taxon>Gobiiformes</taxon>
        <taxon>Gobioidei</taxon>
        <taxon>Gobiidae</taxon>
        <taxon>Benthophilinae</taxon>
        <taxon>Neogobiini</taxon>
        <taxon>Neogobius</taxon>
    </lineage>
</organism>
<evidence type="ECO:0000259" key="8">
    <source>
        <dbReference type="PROSITE" id="PS50119"/>
    </source>
</evidence>
<dbReference type="SMART" id="SM00184">
    <property type="entry name" value="RING"/>
    <property type="match status" value="1"/>
</dbReference>
<dbReference type="InterPro" id="IPR013083">
    <property type="entry name" value="Znf_RING/FYVE/PHD"/>
</dbReference>
<sequence length="427" mass="48508">MASALYAEELTCPVCLSIFTEPLTLPCGHSFCRGCITSVPEAKCPQCRAPCPPASELQLLPTSLILKSLAQRARERPQQRPGTSVERILKSSYFLILLSQEPWLCPEHDERMKLFCVTDQSLICIICRDGEAHDGHRFKPIREAAAALRRDIDLGLVNITGQTEKIQKLVQTQSAEVKKAKELSAQLKSQVQQEFNSMHQFLRRREDQIINEMRIKEEDAVENMSQSLNAMKRALSECGELKESWTHIMEVQRTEGLAVVQSPVFQGPYQSHLQFFMWKEMLQEVEPKAEALTLKDDNPSVTVSEDRRSFHSAPQTGYGVSSSSTFSSGQHYWEVELRLRDFWCVGITDYFLKHEDQKYFVCEANSSTELFPGGRLLKLGVYLNCSSKTLTFYDADSMKRLHQIHCRGLSLPVGNILKNVGKNLEIK</sequence>
<dbReference type="CDD" id="cd19800">
    <property type="entry name" value="Bbox2_xNF7-like"/>
    <property type="match status" value="1"/>
</dbReference>
<keyword evidence="10" id="KW-1185">Reference proteome</keyword>
<evidence type="ECO:0000313" key="10">
    <source>
        <dbReference type="Proteomes" id="UP000694523"/>
    </source>
</evidence>
<dbReference type="SMART" id="SM00336">
    <property type="entry name" value="BBOX"/>
    <property type="match status" value="1"/>
</dbReference>
<dbReference type="Gene3D" id="2.60.120.920">
    <property type="match status" value="2"/>
</dbReference>
<dbReference type="SUPFAM" id="SSF57850">
    <property type="entry name" value="RING/U-box"/>
    <property type="match status" value="1"/>
</dbReference>
<dbReference type="Gene3D" id="3.30.160.60">
    <property type="entry name" value="Classic Zinc Finger"/>
    <property type="match status" value="1"/>
</dbReference>
<dbReference type="GO" id="GO:0008270">
    <property type="term" value="F:zinc ion binding"/>
    <property type="evidence" value="ECO:0007669"/>
    <property type="project" value="UniProtKB-KW"/>
</dbReference>
<reference evidence="9" key="2">
    <citation type="submission" date="2025-09" db="UniProtKB">
        <authorList>
            <consortium name="Ensembl"/>
        </authorList>
    </citation>
    <scope>IDENTIFICATION</scope>
</reference>
<feature type="domain" description="B box-type" evidence="8">
    <location>
        <begin position="100"/>
        <end position="141"/>
    </location>
</feature>
<dbReference type="PROSITE" id="PS00518">
    <property type="entry name" value="ZF_RING_1"/>
    <property type="match status" value="1"/>
</dbReference>
<dbReference type="Proteomes" id="UP000694523">
    <property type="component" value="Unplaced"/>
</dbReference>
<feature type="region of interest" description="Disordered" evidence="6">
    <location>
        <begin position="296"/>
        <end position="325"/>
    </location>
</feature>
<evidence type="ECO:0000256" key="2">
    <source>
        <dbReference type="ARBA" id="ARBA00022723"/>
    </source>
</evidence>
<evidence type="ECO:0000256" key="5">
    <source>
        <dbReference type="PROSITE-ProRule" id="PRU00024"/>
    </source>
</evidence>